<dbReference type="HOGENOM" id="CLU_014776_3_0_1"/>
<dbReference type="EMBL" id="CP002688">
    <property type="protein sequence ID" value="AED96441.1"/>
    <property type="molecule type" value="Genomic_DNA"/>
</dbReference>
<evidence type="ECO:0000256" key="1">
    <source>
        <dbReference type="ARBA" id="ARBA00022737"/>
    </source>
</evidence>
<feature type="domain" description="DC1" evidence="2">
    <location>
        <begin position="293"/>
        <end position="342"/>
    </location>
</feature>
<evidence type="ECO:0000313" key="4">
    <source>
        <dbReference type="Araport" id="AT5G54040"/>
    </source>
</evidence>
<reference evidence="7" key="5">
    <citation type="journal article" date="2017" name="Plant J.">
        <title>Araport11: a complete reannotation of the Arabidopsis thaliana reference genome.</title>
        <authorList>
            <person name="Cheng C.Y."/>
            <person name="Krishnakumar V."/>
            <person name="Chan A.P."/>
            <person name="Thibaud-Nissen F."/>
            <person name="Schobel S."/>
            <person name="Town C.D."/>
        </authorList>
    </citation>
    <scope>GENOME REANNOTATION</scope>
    <source>
        <strain evidence="7">cv. Columbia</strain>
    </source>
</reference>
<dbReference type="Proteomes" id="UP000006548">
    <property type="component" value="Chromosome 5"/>
</dbReference>
<dbReference type="InterPro" id="IPR054483">
    <property type="entry name" value="DC1-like_CT"/>
</dbReference>
<evidence type="ECO:0000313" key="5">
    <source>
        <dbReference type="EMBL" id="AED96441.1"/>
    </source>
</evidence>
<evidence type="ECO:0000259" key="2">
    <source>
        <dbReference type="Pfam" id="PF03107"/>
    </source>
</evidence>
<dbReference type="InterPro" id="IPR053192">
    <property type="entry name" value="Vacuole_Formation_Reg"/>
</dbReference>
<dbReference type="STRING" id="3702.Q9FN23"/>
<reference evidence="5" key="3">
    <citation type="submission" date="2011-02" db="EMBL/GenBank/DDBJ databases">
        <authorList>
            <consortium name="TAIR"/>
            <person name="Swarbreck D."/>
            <person name="Lamesch P."/>
            <person name="Wilks C."/>
            <person name="Huala E."/>
        </authorList>
    </citation>
    <scope>NUCLEOTIDE SEQUENCE</scope>
</reference>
<feature type="domain" description="DC1" evidence="2">
    <location>
        <begin position="461"/>
        <end position="510"/>
    </location>
</feature>
<dbReference type="Gene3D" id="3.30.60.20">
    <property type="match status" value="1"/>
</dbReference>
<evidence type="ECO:0000259" key="3">
    <source>
        <dbReference type="Pfam" id="PF22926"/>
    </source>
</evidence>
<dbReference type="GeneID" id="835487"/>
<dbReference type="Pfam" id="PF03107">
    <property type="entry name" value="C1_2"/>
    <property type="match status" value="5"/>
</dbReference>
<name>Q9FN23_ARATH</name>
<dbReference type="ExpressionAtlas" id="Q9FN23">
    <property type="expression patterns" value="baseline and differential"/>
</dbReference>
<dbReference type="InterPro" id="IPR004146">
    <property type="entry name" value="DC1"/>
</dbReference>
<dbReference type="PaxDb" id="3702-AT5G54040.1"/>
<dbReference type="SUPFAM" id="SSF57889">
    <property type="entry name" value="Cysteine-rich domain"/>
    <property type="match status" value="4"/>
</dbReference>
<dbReference type="Pfam" id="PF22926">
    <property type="entry name" value="C1-like_CT"/>
    <property type="match status" value="1"/>
</dbReference>
<dbReference type="KEGG" id="ath:AT5G54040"/>
<organism evidence="6">
    <name type="scientific">Arabidopsis thaliana</name>
    <name type="common">Mouse-ear cress</name>
    <dbReference type="NCBI Taxonomy" id="3702"/>
    <lineage>
        <taxon>Eukaryota</taxon>
        <taxon>Viridiplantae</taxon>
        <taxon>Streptophyta</taxon>
        <taxon>Embryophyta</taxon>
        <taxon>Tracheophyta</taxon>
        <taxon>Spermatophyta</taxon>
        <taxon>Magnoliopsida</taxon>
        <taxon>eudicotyledons</taxon>
        <taxon>Gunneridae</taxon>
        <taxon>Pentapetalae</taxon>
        <taxon>rosids</taxon>
        <taxon>malvids</taxon>
        <taxon>Brassicales</taxon>
        <taxon>Brassicaceae</taxon>
        <taxon>Camelineae</taxon>
        <taxon>Arabidopsis</taxon>
    </lineage>
</organism>
<dbReference type="OMA" id="CHACRVE"/>
<dbReference type="Araport" id="AT5G54040"/>
<keyword evidence="1" id="KW-0677">Repeat</keyword>
<feature type="domain" description="DC1" evidence="2">
    <location>
        <begin position="206"/>
        <end position="256"/>
    </location>
</feature>
<protein>
    <submittedName>
        <fullName evidence="6">CHP-rich zinc finger protein-like</fullName>
    </submittedName>
    <submittedName>
        <fullName evidence="5">Cysteine/Histidine-rich C1 domain family protein</fullName>
    </submittedName>
</protein>
<accession>Q9FN23</accession>
<keyword evidence="7" id="KW-1185">Reference proteome</keyword>
<dbReference type="PANTHER" id="PTHR32410">
    <property type="entry name" value="CYSTEINE/HISTIDINE-RICH C1 DOMAIN FAMILY PROTEIN"/>
    <property type="match status" value="1"/>
</dbReference>
<sequence length="596" mass="68838">MTPDDFQLATMPKLTVPFHDHPMSSSYCIFLESCSLCSFSKNSSWLRRSVTCISYECTDCGLTLHKECVDHLFLNRPFLCNHVLKIYRNTFAWPDPDRKDDLSCHFCRRKLTSFFARLRNLPSFFARCTICNINVDKKCLMALGPPLAIFEPKHHEHSLTLLLRLVTFTCNACGVVDDRNPYVCLECNLMVHKECVQNLPRVISINRHDHRISHTFHLGQGEGDWECGVCRKTINWVYGGYKCSRCPSYAVHSRCATRYEVWDGLELEDVPEEEEEIEDPFKVINEKGDIIHFSHEEHVLRLDEIYVTDDANMRCRCCVLAINGDPCYRCVECDFILHKACANLPRKMRHLLHKHKLTLSSTGNRFLRCKACDIKTNGFIYECLHEGCKSISFTYDVRCSSVSEPFHHDLHQHPLYFTLEKTNKCHACKRKIDWNPLNCTVCDDYSLCTRCAALPRKVKHRCDDHYLSLCQGVGSASGDLWCDICETKTDPSVFYYTCDDCGLSLHIDCVLGDCYYTKVGCPGPRMEVHPNNGATRPICTKCELRCKFPFFIKGTEEDLGIWYCSKDLCPKEFNFAVSPYRFALDIGLRDWDLRVF</sequence>
<dbReference type="ProteomicsDB" id="183630"/>
<dbReference type="TAIR" id="AT5G54040"/>
<reference evidence="5 7" key="2">
    <citation type="journal article" date="2000" name="Nature">
        <title>Sequence and analysis of chromosome 5 of the plant Arabidopsis thaliana.</title>
        <authorList>
            <consortium name="Kazusa DNA Research Institute"/>
            <consortium name="Cold Spring Harbor and Washington University in St Louis Sequencing Consortium"/>
            <consortium name="European Union Arabidopsis Genome Sequencing Consortium"/>
            <person name="Tabata S."/>
            <person name="Kaneko T."/>
            <person name="Nakamura Y."/>
            <person name="Kotani H."/>
            <person name="Kato T."/>
            <person name="Asamizu E."/>
            <person name="Miyajima N."/>
            <person name="Sasamoto S."/>
            <person name="Kimura T."/>
            <person name="Hosouchi T."/>
            <person name="Kawashima K."/>
            <person name="Kohara M."/>
            <person name="Matsumoto M."/>
            <person name="Matsuno A."/>
            <person name="Muraki A."/>
            <person name="Nakayama S."/>
            <person name="Nakazaki N."/>
            <person name="Naruo K."/>
            <person name="Okumura S."/>
            <person name="Shinpo S."/>
            <person name="Takeuchi C."/>
            <person name="Wada T."/>
            <person name="Watanabe A."/>
            <person name="Yamada M."/>
            <person name="Yasuda M."/>
            <person name="Sato S."/>
            <person name="de la Bastide M."/>
            <person name="Huang E."/>
            <person name="Spiegel L."/>
            <person name="Gnoj L."/>
            <person name="O'Shaughnessy A."/>
            <person name="Preston R."/>
            <person name="Habermann K."/>
            <person name="Murray J."/>
            <person name="Johnson D."/>
            <person name="Rohlfing T."/>
            <person name="Nelson J."/>
            <person name="Stoneking T."/>
            <person name="Pepin K."/>
            <person name="Spieth J."/>
            <person name="Sekhon M."/>
            <person name="Armstrong J."/>
            <person name="Becker M."/>
            <person name="Belter E."/>
            <person name="Cordum H."/>
            <person name="Cordes M."/>
            <person name="Courtney L."/>
            <person name="Courtney W."/>
            <person name="Dante M."/>
            <person name="Du H."/>
            <person name="Edwards J."/>
            <person name="Fryman J."/>
            <person name="Haakensen B."/>
            <person name="Lamar E."/>
            <person name="Latreille P."/>
            <person name="Leonard S."/>
            <person name="Meyer R."/>
            <person name="Mulvaney E."/>
            <person name="Ozersky P."/>
            <person name="Riley A."/>
            <person name="Strowmatt C."/>
            <person name="Wagner-McPherson C."/>
            <person name="Wollam A."/>
            <person name="Yoakum M."/>
            <person name="Bell M."/>
            <person name="Dedhia N."/>
            <person name="Parnell L."/>
            <person name="Shah R."/>
            <person name="Rodriguez M."/>
            <person name="See L.H."/>
            <person name="Vil D."/>
            <person name="Baker J."/>
            <person name="Kirchoff K."/>
            <person name="Toth K."/>
            <person name="King L."/>
            <person name="Bahret A."/>
            <person name="Miller B."/>
            <person name="Marra M."/>
            <person name="Martienssen R."/>
            <person name="McCombie W.R."/>
            <person name="Wilson R.K."/>
            <person name="Murphy G."/>
            <person name="Bancroft I."/>
            <person name="Volckaert G."/>
            <person name="Wambutt R."/>
            <person name="Dusterhoft A."/>
            <person name="Stiekema W."/>
            <person name="Pohl T."/>
            <person name="Entian K.D."/>
            <person name="Terryn N."/>
            <person name="Hartley N."/>
            <person name="Bent E."/>
            <person name="Johnson S."/>
            <person name="Langham S.A."/>
            <person name="McCullagh B."/>
            <person name="Robben J."/>
            <person name="Grymonprez B."/>
            <person name="Zimmermann W."/>
            <person name="Ramsperger U."/>
            <person name="Wedler H."/>
            <person name="Balke K."/>
            <person name="Wedler E."/>
            <person name="Peters S."/>
            <person name="van Staveren M."/>
            <person name="Dirkse W."/>
            <person name="Mooijman P."/>
            <person name="Lankhorst R.K."/>
            <person name="Weitzenegger T."/>
            <person name="Bothe G."/>
            <person name="Rose M."/>
            <person name="Hauf J."/>
            <person name="Berneiser S."/>
            <person name="Hempel S."/>
            <person name="Feldpausch M."/>
            <person name="Lamberth S."/>
            <person name="Villarroel R."/>
            <person name="Gielen J."/>
            <person name="Ardiles W."/>
            <person name="Bents O."/>
            <person name="Lemcke K."/>
            <person name="Kolesov G."/>
            <person name="Mayer K."/>
            <person name="Rudd S."/>
            <person name="Schoof H."/>
            <person name="Schueller C."/>
            <person name="Zaccaria P."/>
            <person name="Mewes H.W."/>
            <person name="Bevan M."/>
            <person name="Fransz P."/>
        </authorList>
    </citation>
    <scope>NUCLEOTIDE SEQUENCE [LARGE SCALE GENOMIC DNA]</scope>
    <source>
        <strain evidence="7">cv. Columbia</strain>
    </source>
</reference>
<dbReference type="InterPro" id="IPR046349">
    <property type="entry name" value="C1-like_sf"/>
</dbReference>
<dbReference type="AlphaFoldDB" id="Q9FN23"/>
<evidence type="ECO:0000313" key="7">
    <source>
        <dbReference type="Proteomes" id="UP000006548"/>
    </source>
</evidence>
<reference evidence="6" key="1">
    <citation type="journal article" date="1997" name="DNA Res.">
        <title>Structural analysis of Arabidopsis thaliana chromosome 5. III. Sequence features of the regions of 1,191,918 bp covered by seventeen physically assigned P1 clones.</title>
        <authorList>
            <person name="Nakamura Y."/>
            <person name="Sato S."/>
            <person name="Kaneko T."/>
            <person name="Kotani H."/>
            <person name="Asamizu E."/>
            <person name="Miyajima N."/>
            <person name="Tabata S."/>
        </authorList>
    </citation>
    <scope>NUCLEOTIDE SEQUENCE [LARGE SCALE GENOMIC DNA]</scope>
</reference>
<evidence type="ECO:0000313" key="6">
    <source>
        <dbReference type="EMBL" id="BAB10734.1"/>
    </source>
</evidence>
<reference evidence="5" key="4">
    <citation type="submission" date="2016-05" db="EMBL/GenBank/DDBJ databases">
        <authorList>
            <person name="Krishnakumar V."/>
            <person name="Cheng C.-Y."/>
            <person name="Chan A.P."/>
            <person name="Schobel S."/>
            <person name="Kim M."/>
            <person name="Ferlanti E.S."/>
            <person name="Belyaeva I."/>
            <person name="Rosen B.D."/>
            <person name="Micklem G."/>
            <person name="Miller J.R."/>
            <person name="Vaughn M."/>
            <person name="Town C.D."/>
        </authorList>
    </citation>
    <scope>NUCLEOTIDE SEQUENCE</scope>
</reference>
<feature type="domain" description="DC1" evidence="2">
    <location>
        <begin position="410"/>
        <end position="452"/>
    </location>
</feature>
<gene>
    <name evidence="4 5" type="ordered locus">At5g54040</name>
    <name evidence="5" type="ORF">K19P17.21</name>
    <name evidence="5" type="ORF">K19P17_21</name>
</gene>
<feature type="domain" description="DC1" evidence="2">
    <location>
        <begin position="154"/>
        <end position="196"/>
    </location>
</feature>
<dbReference type="EMBL" id="AB007644">
    <property type="protein sequence ID" value="BAB10734.1"/>
    <property type="molecule type" value="Genomic_DNA"/>
</dbReference>
<proteinExistence type="predicted"/>
<dbReference type="PANTHER" id="PTHR32410:SF176">
    <property type="entry name" value="CHP-RICH ZINC FINGER PROTEIN-LIKE-RELATED"/>
    <property type="match status" value="1"/>
</dbReference>
<feature type="domain" description="DC1-like C-terminal" evidence="3">
    <location>
        <begin position="526"/>
        <end position="566"/>
    </location>
</feature>